<evidence type="ECO:0000313" key="2">
    <source>
        <dbReference type="Proteomes" id="UP000035368"/>
    </source>
</evidence>
<dbReference type="AlphaFoldDB" id="A0A0G3GSE0"/>
<evidence type="ECO:0000313" key="1">
    <source>
        <dbReference type="EMBL" id="AKK02468.1"/>
    </source>
</evidence>
<sequence length="67" mass="7027">MIATKIAKPIHWALDSKDSPTIASGASLPEPAMMLAFKTPNKDSPTISPVASKVPKRSAFSVGAHLL</sequence>
<organism evidence="1 2">
    <name type="scientific">Corynebacterium epidermidicanis</name>
    <dbReference type="NCBI Taxonomy" id="1050174"/>
    <lineage>
        <taxon>Bacteria</taxon>
        <taxon>Bacillati</taxon>
        <taxon>Actinomycetota</taxon>
        <taxon>Actinomycetes</taxon>
        <taxon>Mycobacteriales</taxon>
        <taxon>Corynebacteriaceae</taxon>
        <taxon>Corynebacterium</taxon>
    </lineage>
</organism>
<name>A0A0G3GSE0_9CORY</name>
<reference evidence="1 2" key="1">
    <citation type="submission" date="2015-05" db="EMBL/GenBank/DDBJ databases">
        <title>Complete genome sequence of Corynebacterium epidermidicanis DSM 45586, isolated from the skin of a dog suffering from pruritus.</title>
        <authorList>
            <person name="Ruckert C."/>
            <person name="Albersmeier A."/>
            <person name="Winkler A."/>
            <person name="Tauch A."/>
        </authorList>
    </citation>
    <scope>NUCLEOTIDE SEQUENCE [LARGE SCALE GENOMIC DNA]</scope>
    <source>
        <strain evidence="1 2">DSM 45586</strain>
    </source>
</reference>
<keyword evidence="2" id="KW-1185">Reference proteome</keyword>
<gene>
    <name evidence="1" type="ORF">CEPID_02940</name>
</gene>
<accession>A0A0G3GSE0</accession>
<dbReference type="Proteomes" id="UP000035368">
    <property type="component" value="Chromosome"/>
</dbReference>
<proteinExistence type="predicted"/>
<dbReference type="EMBL" id="CP011541">
    <property type="protein sequence ID" value="AKK02468.1"/>
    <property type="molecule type" value="Genomic_DNA"/>
</dbReference>
<protein>
    <submittedName>
        <fullName evidence="1">Uncharacterized protein</fullName>
    </submittedName>
</protein>
<dbReference type="KEGG" id="cei:CEPID_02940"/>